<dbReference type="RefSeq" id="WP_115247125.1">
    <property type="nucleotide sequence ID" value="NZ_UGQC01000001.1"/>
</dbReference>
<dbReference type="GeneID" id="302269042"/>
<organism evidence="2 3">
    <name type="scientific">Moraxella lacunata</name>
    <dbReference type="NCBI Taxonomy" id="477"/>
    <lineage>
        <taxon>Bacteria</taxon>
        <taxon>Pseudomonadati</taxon>
        <taxon>Pseudomonadota</taxon>
        <taxon>Gammaproteobacteria</taxon>
        <taxon>Moraxellales</taxon>
        <taxon>Moraxellaceae</taxon>
        <taxon>Moraxella</taxon>
    </lineage>
</organism>
<evidence type="ECO:0008006" key="4">
    <source>
        <dbReference type="Google" id="ProtNLM"/>
    </source>
</evidence>
<evidence type="ECO:0000313" key="3">
    <source>
        <dbReference type="Proteomes" id="UP000254107"/>
    </source>
</evidence>
<dbReference type="AlphaFoldDB" id="A0A378QEQ4"/>
<gene>
    <name evidence="2" type="ORF">NCTC7911_00370</name>
</gene>
<dbReference type="EMBL" id="UGQC01000001">
    <property type="protein sequence ID" value="STY99002.1"/>
    <property type="molecule type" value="Genomic_DNA"/>
</dbReference>
<dbReference type="Proteomes" id="UP000254107">
    <property type="component" value="Unassembled WGS sequence"/>
</dbReference>
<sequence>MKTLPYRTLSLAVASCLMTACATTQAPQSATTSHDHHAKEVLAKAVKSQLRSSFSYETNAYVSNDIRRHALKDVTDSTPADDCEAVHDHAYVRLLRTAETDNLPISDDKYQAHRTKIKDDFLACRDEQEQASAYQPFDFENFYEQSGQLTPDEQEQAFIHAVSTHLDTQTSEPSARPATPLDAKKAELLHEYLITPSGVRVVGSYQPLQGKFTALPMLDYTAKNLHMSINQPLYIDLKAGGIYLWADNFALLNSELLDAKLGDSWQGKWLYIPINDGSLSESFTRDLVKAYLNAKKESFMALPQDGFVMAGADELRQLPFITNNLPADKLTLIQNTPTIIKNNVKGSAKAYSDYVFADTLYQEMTAKYPTLTQQMPDFYEREIIDGESVIHVINADSDTAQTEIEAETDAADESRDDFVVNSELLMHGLFLYLQRQIESYYGELHSTDDTPQEDRPVSKYAPATHYGVSHGKIAWVHQRHYLSDDTVGARYMDKAGVTGSEPLFVDVFTQIFQNAKHINEFARLPSASQTPNANNSVNLFAYQDALRARFKETGEKPPFMEHYSRYALGSASDDDYGYDDYDYEDYSDELYEDYFDEDYLDEDYLDEDMDNNGKPSDK</sequence>
<protein>
    <recommendedName>
        <fullName evidence="4">Lipoprotein</fullName>
    </recommendedName>
</protein>
<feature type="chain" id="PRO_5016573602" description="Lipoprotein" evidence="1">
    <location>
        <begin position="27"/>
        <end position="618"/>
    </location>
</feature>
<evidence type="ECO:0000313" key="2">
    <source>
        <dbReference type="EMBL" id="STY99002.1"/>
    </source>
</evidence>
<keyword evidence="3" id="KW-1185">Reference proteome</keyword>
<reference evidence="2 3" key="1">
    <citation type="submission" date="2018-06" db="EMBL/GenBank/DDBJ databases">
        <authorList>
            <consortium name="Pathogen Informatics"/>
            <person name="Doyle S."/>
        </authorList>
    </citation>
    <scope>NUCLEOTIDE SEQUENCE [LARGE SCALE GENOMIC DNA]</scope>
    <source>
        <strain evidence="2 3">NCTC7911</strain>
    </source>
</reference>
<proteinExistence type="predicted"/>
<dbReference type="PROSITE" id="PS51257">
    <property type="entry name" value="PROKAR_LIPOPROTEIN"/>
    <property type="match status" value="1"/>
</dbReference>
<keyword evidence="1" id="KW-0732">Signal</keyword>
<name>A0A378QEQ4_MORLA</name>
<feature type="signal peptide" evidence="1">
    <location>
        <begin position="1"/>
        <end position="26"/>
    </location>
</feature>
<evidence type="ECO:0000256" key="1">
    <source>
        <dbReference type="SAM" id="SignalP"/>
    </source>
</evidence>
<accession>A0A378QEQ4</accession>